<comment type="similarity">
    <text evidence="2">Belongs to the UPF0014 family.</text>
</comment>
<evidence type="ECO:0000256" key="5">
    <source>
        <dbReference type="ARBA" id="ARBA00023136"/>
    </source>
</evidence>
<gene>
    <name evidence="7" type="primary">fetB</name>
    <name evidence="7" type="ORF">IPJ27_14825</name>
</gene>
<proteinExistence type="inferred from homology"/>
<feature type="transmembrane region" description="Helical" evidence="6">
    <location>
        <begin position="183"/>
        <end position="203"/>
    </location>
</feature>
<dbReference type="AlphaFoldDB" id="A0A935PYY6"/>
<keyword evidence="3 6" id="KW-0812">Transmembrane</keyword>
<dbReference type="PANTHER" id="PTHR30028">
    <property type="entry name" value="UPF0014 INNER MEMBRANE PROTEIN YBBM-RELATED"/>
    <property type="match status" value="1"/>
</dbReference>
<dbReference type="Proteomes" id="UP000697998">
    <property type="component" value="Unassembled WGS sequence"/>
</dbReference>
<dbReference type="EMBL" id="JADJMH010000014">
    <property type="protein sequence ID" value="MBK7675914.1"/>
    <property type="molecule type" value="Genomic_DNA"/>
</dbReference>
<feature type="transmembrane region" description="Helical" evidence="6">
    <location>
        <begin position="89"/>
        <end position="116"/>
    </location>
</feature>
<evidence type="ECO:0000256" key="6">
    <source>
        <dbReference type="SAM" id="Phobius"/>
    </source>
</evidence>
<feature type="transmembrane region" description="Helical" evidence="6">
    <location>
        <begin position="128"/>
        <end position="148"/>
    </location>
</feature>
<comment type="caution">
    <text evidence="7">The sequence shown here is derived from an EMBL/GenBank/DDBJ whole genome shotgun (WGS) entry which is preliminary data.</text>
</comment>
<name>A0A935PYY6_9PROT</name>
<evidence type="ECO:0000256" key="3">
    <source>
        <dbReference type="ARBA" id="ARBA00022692"/>
    </source>
</evidence>
<evidence type="ECO:0000256" key="4">
    <source>
        <dbReference type="ARBA" id="ARBA00022989"/>
    </source>
</evidence>
<keyword evidence="5 6" id="KW-0472">Membrane</keyword>
<feature type="transmembrane region" description="Helical" evidence="6">
    <location>
        <begin position="6"/>
        <end position="24"/>
    </location>
</feature>
<evidence type="ECO:0000256" key="1">
    <source>
        <dbReference type="ARBA" id="ARBA00004141"/>
    </source>
</evidence>
<protein>
    <submittedName>
        <fullName evidence="7">Iron export ABC transporter permease subunit FetB</fullName>
    </submittedName>
</protein>
<reference evidence="7 8" key="1">
    <citation type="submission" date="2020-10" db="EMBL/GenBank/DDBJ databases">
        <title>Connecting structure to function with the recovery of over 1000 high-quality activated sludge metagenome-assembled genomes encoding full-length rRNA genes using long-read sequencing.</title>
        <authorList>
            <person name="Singleton C.M."/>
            <person name="Petriglieri F."/>
            <person name="Kristensen J.M."/>
            <person name="Kirkegaard R.H."/>
            <person name="Michaelsen T.Y."/>
            <person name="Andersen M.H."/>
            <person name="Karst S.M."/>
            <person name="Dueholm M.S."/>
            <person name="Nielsen P.H."/>
            <person name="Albertsen M."/>
        </authorList>
    </citation>
    <scope>NUCLEOTIDE SEQUENCE [LARGE SCALE GENOMIC DNA]</scope>
    <source>
        <strain evidence="7">EsbW_18-Q3-R4-48_BATAC.285</strain>
    </source>
</reference>
<evidence type="ECO:0000313" key="7">
    <source>
        <dbReference type="EMBL" id="MBK7675914.1"/>
    </source>
</evidence>
<feature type="transmembrane region" description="Helical" evidence="6">
    <location>
        <begin position="223"/>
        <end position="247"/>
    </location>
</feature>
<accession>A0A935PYY6</accession>
<dbReference type="Pfam" id="PF03649">
    <property type="entry name" value="UPF0014"/>
    <property type="match status" value="1"/>
</dbReference>
<dbReference type="InterPro" id="IPR005226">
    <property type="entry name" value="UPF0014_fam"/>
</dbReference>
<feature type="transmembrane region" description="Helical" evidence="6">
    <location>
        <begin position="36"/>
        <end position="58"/>
    </location>
</feature>
<dbReference type="PANTHER" id="PTHR30028:SF0">
    <property type="entry name" value="PROTEIN ALUMINUM SENSITIVE 3"/>
    <property type="match status" value="1"/>
</dbReference>
<feature type="transmembrane region" description="Helical" evidence="6">
    <location>
        <begin position="64"/>
        <end position="82"/>
    </location>
</feature>
<dbReference type="GO" id="GO:0005886">
    <property type="term" value="C:plasma membrane"/>
    <property type="evidence" value="ECO:0007669"/>
    <property type="project" value="TreeGrafter"/>
</dbReference>
<comment type="subcellular location">
    <subcellularLocation>
        <location evidence="1">Membrane</location>
        <topology evidence="1">Multi-pass membrane protein</topology>
    </subcellularLocation>
</comment>
<evidence type="ECO:0000256" key="2">
    <source>
        <dbReference type="ARBA" id="ARBA00005268"/>
    </source>
</evidence>
<sequence length="267" mass="28816">MNLVQLSPVDLGIASLLILALAGLSRRMQIGAERQLLVSALRSTVQLFLIGLVLKVLFDHAHPAWVALLAAVMLAVAGREVMVRQQRRFVGWWGFGVGTLSMFVSSFAVTVLALVVVIGTDPWYAPQYAIPLLGMILGNTMNGISLGLDRLTQDAAQRRLVIEARLALGQGWQRAIADSRREAIRVGMIPIINAMSAAGIVSLPGMMTGQILAGTPPVEAVKYQILVMFLIAGGTGFGTMVAVSFAARRLFDERQRLRLDRLSSPGD</sequence>
<organism evidence="7 8">
    <name type="scientific">Candidatus Accumulibacter proximus</name>
    <dbReference type="NCBI Taxonomy" id="2954385"/>
    <lineage>
        <taxon>Bacteria</taxon>
        <taxon>Pseudomonadati</taxon>
        <taxon>Pseudomonadota</taxon>
        <taxon>Betaproteobacteria</taxon>
        <taxon>Candidatus Accumulibacter</taxon>
    </lineage>
</organism>
<keyword evidence="4 6" id="KW-1133">Transmembrane helix</keyword>
<evidence type="ECO:0000313" key="8">
    <source>
        <dbReference type="Proteomes" id="UP000697998"/>
    </source>
</evidence>